<dbReference type="Pfam" id="PF04392">
    <property type="entry name" value="ABC_sub_bind"/>
    <property type="match status" value="1"/>
</dbReference>
<reference evidence="1 2" key="1">
    <citation type="submission" date="2018-07" db="EMBL/GenBank/DDBJ databases">
        <title>Venubactetium sediminum gen. nov., sp. nov., isolated from a marine solar saltern.</title>
        <authorList>
            <person name="Wang S."/>
        </authorList>
    </citation>
    <scope>NUCLEOTIDE SEQUENCE [LARGE SCALE GENOMIC DNA]</scope>
    <source>
        <strain evidence="1 2">WD2A32</strain>
    </source>
</reference>
<keyword evidence="2" id="KW-1185">Reference proteome</keyword>
<name>A0A369TEV4_9PROT</name>
<dbReference type="PANTHER" id="PTHR35271">
    <property type="entry name" value="ABC TRANSPORTER, SUBSTRATE-BINDING LIPOPROTEIN-RELATED"/>
    <property type="match status" value="1"/>
</dbReference>
<dbReference type="EMBL" id="QPMH01000004">
    <property type="protein sequence ID" value="RDD62905.1"/>
    <property type="molecule type" value="Genomic_DNA"/>
</dbReference>
<protein>
    <submittedName>
        <fullName evidence="1">ABC transporter permease</fullName>
    </submittedName>
</protein>
<dbReference type="CDD" id="cd06325">
    <property type="entry name" value="PBP1_ABC_unchar_transporter"/>
    <property type="match status" value="1"/>
</dbReference>
<accession>A0A369TEV4</accession>
<dbReference type="Proteomes" id="UP000253941">
    <property type="component" value="Unassembled WGS sequence"/>
</dbReference>
<evidence type="ECO:0000313" key="2">
    <source>
        <dbReference type="Proteomes" id="UP000253941"/>
    </source>
</evidence>
<gene>
    <name evidence="1" type="ORF">DRB17_06345</name>
</gene>
<dbReference type="SUPFAM" id="SSF53822">
    <property type="entry name" value="Periplasmic binding protein-like I"/>
    <property type="match status" value="1"/>
</dbReference>
<dbReference type="AlphaFoldDB" id="A0A369TEV4"/>
<dbReference type="PANTHER" id="PTHR35271:SF1">
    <property type="entry name" value="ABC TRANSPORTER, SUBSTRATE-BINDING LIPOPROTEIN"/>
    <property type="match status" value="1"/>
</dbReference>
<organism evidence="1 2">
    <name type="scientific">Ferruginivarius sediminum</name>
    <dbReference type="NCBI Taxonomy" id="2661937"/>
    <lineage>
        <taxon>Bacteria</taxon>
        <taxon>Pseudomonadati</taxon>
        <taxon>Pseudomonadota</taxon>
        <taxon>Alphaproteobacteria</taxon>
        <taxon>Rhodospirillales</taxon>
        <taxon>Rhodospirillaceae</taxon>
        <taxon>Ferruginivarius</taxon>
    </lineage>
</organism>
<dbReference type="InterPro" id="IPR028082">
    <property type="entry name" value="Peripla_BP_I"/>
</dbReference>
<dbReference type="InterPro" id="IPR007487">
    <property type="entry name" value="ABC_transpt-TYRBP-like"/>
</dbReference>
<sequence>MQLRRFAGTIAVTAFATAGAFLFDGTAIAEEREASVAVTAIVEHPALDAVRDGVRDELAAQGYKQGENLRFVYETAQGNPTTAAQIARRFAGEDHDVIVPISTPSAQTVIAATESVPVIFGAVTDPVSARLVASLSEPGGRVTGVSDLSPVAKQLDLIREVLPEAKAVGVLYNPGEANSVKILELLREHGPQRGLQIVESAAPKSAEVLAAARNLVGKVDAIYVPTDNTIVSAIESVVKVGMDNDLPVFAADTASVPRGAAVALGFDYYDLGRQVGTIVVRVLEGANAGDIPVQGVATTQLSLNPKMAAEMGLDFPQAVLDRADEIVE</sequence>
<proteinExistence type="predicted"/>
<dbReference type="Gene3D" id="3.40.50.2300">
    <property type="match status" value="2"/>
</dbReference>
<comment type="caution">
    <text evidence="1">The sequence shown here is derived from an EMBL/GenBank/DDBJ whole genome shotgun (WGS) entry which is preliminary data.</text>
</comment>
<evidence type="ECO:0000313" key="1">
    <source>
        <dbReference type="EMBL" id="RDD62905.1"/>
    </source>
</evidence>